<proteinExistence type="predicted"/>
<reference evidence="1 2" key="1">
    <citation type="submission" date="2021-06" db="EMBL/GenBank/DDBJ databases">
        <authorList>
            <person name="Kallberg Y."/>
            <person name="Tangrot J."/>
            <person name="Rosling A."/>
        </authorList>
    </citation>
    <scope>NUCLEOTIDE SEQUENCE [LARGE SCALE GENOMIC DNA]</scope>
    <source>
        <strain evidence="1 2">120-4 pot B 10/14</strain>
    </source>
</reference>
<organism evidence="1 2">
    <name type="scientific">Gigaspora margarita</name>
    <dbReference type="NCBI Taxonomy" id="4874"/>
    <lineage>
        <taxon>Eukaryota</taxon>
        <taxon>Fungi</taxon>
        <taxon>Fungi incertae sedis</taxon>
        <taxon>Mucoromycota</taxon>
        <taxon>Glomeromycotina</taxon>
        <taxon>Glomeromycetes</taxon>
        <taxon>Diversisporales</taxon>
        <taxon>Gigasporaceae</taxon>
        <taxon>Gigaspora</taxon>
    </lineage>
</organism>
<comment type="caution">
    <text evidence="1">The sequence shown here is derived from an EMBL/GenBank/DDBJ whole genome shotgun (WGS) entry which is preliminary data.</text>
</comment>
<gene>
    <name evidence="1" type="ORF">GMARGA_LOCUS39594</name>
</gene>
<evidence type="ECO:0000313" key="1">
    <source>
        <dbReference type="EMBL" id="CAG8849218.1"/>
    </source>
</evidence>
<evidence type="ECO:0000313" key="2">
    <source>
        <dbReference type="Proteomes" id="UP000789901"/>
    </source>
</evidence>
<name>A0ABN7X6E3_GIGMA</name>
<protein>
    <submittedName>
        <fullName evidence="1">3848_t:CDS:1</fullName>
    </submittedName>
</protein>
<dbReference type="Proteomes" id="UP000789901">
    <property type="component" value="Unassembled WGS sequence"/>
</dbReference>
<keyword evidence="2" id="KW-1185">Reference proteome</keyword>
<dbReference type="EMBL" id="CAJVQB010095285">
    <property type="protein sequence ID" value="CAG8849218.1"/>
    <property type="molecule type" value="Genomic_DNA"/>
</dbReference>
<feature type="non-terminal residue" evidence="1">
    <location>
        <position position="1"/>
    </location>
</feature>
<sequence>PGKVLCQTKAYSTYSTFNILKNRFNVNKVFDKIPLKSLSKERQ</sequence>
<feature type="non-terminal residue" evidence="1">
    <location>
        <position position="43"/>
    </location>
</feature>
<accession>A0ABN7X6E3</accession>